<accession>A0A3Q9IRK2</accession>
<dbReference type="Pfam" id="PF08534">
    <property type="entry name" value="Redoxin"/>
    <property type="match status" value="1"/>
</dbReference>
<feature type="signal peptide" evidence="5">
    <location>
        <begin position="1"/>
        <end position="20"/>
    </location>
</feature>
<feature type="domain" description="Thioredoxin" evidence="6">
    <location>
        <begin position="244"/>
        <end position="384"/>
    </location>
</feature>
<dbReference type="CDD" id="cd02966">
    <property type="entry name" value="TlpA_like_family"/>
    <property type="match status" value="1"/>
</dbReference>
<dbReference type="RefSeq" id="WP_106482141.1">
    <property type="nucleotide sequence ID" value="NZ_CP032819.1"/>
</dbReference>
<evidence type="ECO:0000256" key="4">
    <source>
        <dbReference type="ARBA" id="ARBA00023284"/>
    </source>
</evidence>
<keyword evidence="5" id="KW-0732">Signal</keyword>
<dbReference type="InterPro" id="IPR013766">
    <property type="entry name" value="Thioredoxin_domain"/>
</dbReference>
<dbReference type="OrthoDB" id="1097944at2"/>
<dbReference type="EMBL" id="CP032819">
    <property type="protein sequence ID" value="AZS31491.1"/>
    <property type="molecule type" value="Genomic_DNA"/>
</dbReference>
<keyword evidence="2" id="KW-0201">Cytochrome c-type biogenesis</keyword>
<gene>
    <name evidence="7" type="ORF">D8S85_19370</name>
</gene>
<protein>
    <submittedName>
        <fullName evidence="7">AhpC/TSA family protein</fullName>
    </submittedName>
</protein>
<organism evidence="7 8">
    <name type="scientific">Butyricimonas faecalis</name>
    <dbReference type="NCBI Taxonomy" id="2093856"/>
    <lineage>
        <taxon>Bacteria</taxon>
        <taxon>Pseudomonadati</taxon>
        <taxon>Bacteroidota</taxon>
        <taxon>Bacteroidia</taxon>
        <taxon>Bacteroidales</taxon>
        <taxon>Odoribacteraceae</taxon>
        <taxon>Butyricimonas</taxon>
    </lineage>
</organism>
<dbReference type="InterPro" id="IPR036249">
    <property type="entry name" value="Thioredoxin-like_sf"/>
</dbReference>
<keyword evidence="3" id="KW-1015">Disulfide bond</keyword>
<dbReference type="Proteomes" id="UP000270673">
    <property type="component" value="Chromosome"/>
</dbReference>
<dbReference type="GO" id="GO:0016491">
    <property type="term" value="F:oxidoreductase activity"/>
    <property type="evidence" value="ECO:0007669"/>
    <property type="project" value="InterPro"/>
</dbReference>
<dbReference type="GO" id="GO:0017004">
    <property type="term" value="P:cytochrome complex assembly"/>
    <property type="evidence" value="ECO:0007669"/>
    <property type="project" value="UniProtKB-KW"/>
</dbReference>
<dbReference type="InterPro" id="IPR013740">
    <property type="entry name" value="Redoxin"/>
</dbReference>
<keyword evidence="4" id="KW-0676">Redox-active center</keyword>
<evidence type="ECO:0000256" key="1">
    <source>
        <dbReference type="ARBA" id="ARBA00004196"/>
    </source>
</evidence>
<sequence>MKKCLILLVMSVLFACNGQAGYVLKGVFKNAGNGTAILTLLSDEKLLISDTVKMKDGKFVFEGETPCVGFALVTIAPEGKKAVQVRLALENSKIEMKGDWNNVEMSEEEELVVKGMTITGSKNHDVYEELSKQWKVVEALPEFEKYAELAKKVLDDPDILQDTTFYWGYRKEFDAYWARIKDEQLKIMAANPSVATAAYWLYFMMNDNMPLEKLEQVFGQFDKEVRESDLVKEVRENIELRQRIEPGRPAPEFTLARRDGSSLSLSDFRGKVVVIDFWASWCRPCRASFSWVREFYKEYKDKGVEIIGVSIDANRASWEKALDEEQLPWPLVIDETVKGKARVGGLYHVLAIPMFVVVDKEGKIVVRAHMEQKELSEVVEKALRK</sequence>
<feature type="chain" id="PRO_5018744684" evidence="5">
    <location>
        <begin position="21"/>
        <end position="385"/>
    </location>
</feature>
<evidence type="ECO:0000313" key="8">
    <source>
        <dbReference type="Proteomes" id="UP000270673"/>
    </source>
</evidence>
<evidence type="ECO:0000256" key="5">
    <source>
        <dbReference type="SAM" id="SignalP"/>
    </source>
</evidence>
<dbReference type="GO" id="GO:0030313">
    <property type="term" value="C:cell envelope"/>
    <property type="evidence" value="ECO:0007669"/>
    <property type="project" value="UniProtKB-SubCell"/>
</dbReference>
<evidence type="ECO:0000256" key="3">
    <source>
        <dbReference type="ARBA" id="ARBA00023157"/>
    </source>
</evidence>
<reference evidence="7 8" key="1">
    <citation type="submission" date="2018-10" db="EMBL/GenBank/DDBJ databases">
        <title>Butyricimonas faecalis sp. nov., isolated from human faeces and emended description of the genus Butyricimonas.</title>
        <authorList>
            <person name="Le Roy T."/>
            <person name="Van der Smissen P."/>
            <person name="Paquot A."/>
            <person name="Delzenne N."/>
            <person name="Muccioli G."/>
            <person name="Collet J.-F."/>
            <person name="Cani P.D."/>
        </authorList>
    </citation>
    <scope>NUCLEOTIDE SEQUENCE [LARGE SCALE GENOMIC DNA]</scope>
    <source>
        <strain evidence="7 8">H184</strain>
    </source>
</reference>
<name>A0A3Q9IRK2_9BACT</name>
<dbReference type="PROSITE" id="PS51257">
    <property type="entry name" value="PROKAR_LIPOPROTEIN"/>
    <property type="match status" value="1"/>
</dbReference>
<keyword evidence="8" id="KW-1185">Reference proteome</keyword>
<proteinExistence type="predicted"/>
<dbReference type="Pfam" id="PF14289">
    <property type="entry name" value="DUF4369"/>
    <property type="match status" value="1"/>
</dbReference>
<evidence type="ECO:0000313" key="7">
    <source>
        <dbReference type="EMBL" id="AZS31491.1"/>
    </source>
</evidence>
<dbReference type="Gene3D" id="3.40.30.10">
    <property type="entry name" value="Glutaredoxin"/>
    <property type="match status" value="1"/>
</dbReference>
<comment type="subcellular location">
    <subcellularLocation>
        <location evidence="1">Cell envelope</location>
    </subcellularLocation>
</comment>
<evidence type="ECO:0000259" key="6">
    <source>
        <dbReference type="PROSITE" id="PS51352"/>
    </source>
</evidence>
<dbReference type="KEGG" id="buy:D8S85_19370"/>
<dbReference type="PANTHER" id="PTHR42852:SF6">
    <property type="entry name" value="THIOL:DISULFIDE INTERCHANGE PROTEIN DSBE"/>
    <property type="match status" value="1"/>
</dbReference>
<dbReference type="AlphaFoldDB" id="A0A3Q9IRK2"/>
<dbReference type="PROSITE" id="PS51352">
    <property type="entry name" value="THIOREDOXIN_2"/>
    <property type="match status" value="1"/>
</dbReference>
<dbReference type="InterPro" id="IPR025380">
    <property type="entry name" value="DUF4369"/>
</dbReference>
<evidence type="ECO:0000256" key="2">
    <source>
        <dbReference type="ARBA" id="ARBA00022748"/>
    </source>
</evidence>
<dbReference type="PANTHER" id="PTHR42852">
    <property type="entry name" value="THIOL:DISULFIDE INTERCHANGE PROTEIN DSBE"/>
    <property type="match status" value="1"/>
</dbReference>
<dbReference type="SUPFAM" id="SSF52833">
    <property type="entry name" value="Thioredoxin-like"/>
    <property type="match status" value="1"/>
</dbReference>
<dbReference type="InterPro" id="IPR050553">
    <property type="entry name" value="Thioredoxin_ResA/DsbE_sf"/>
</dbReference>